<feature type="domain" description="Insertion element IS402-like" evidence="1">
    <location>
        <begin position="60"/>
        <end position="113"/>
    </location>
</feature>
<dbReference type="Proteomes" id="UP000278036">
    <property type="component" value="Unassembled WGS sequence"/>
</dbReference>
<dbReference type="InterPro" id="IPR052909">
    <property type="entry name" value="Transposase_6_like"/>
</dbReference>
<keyword evidence="4" id="KW-1185">Reference proteome</keyword>
<dbReference type="EMBL" id="RFLX01000038">
    <property type="protein sequence ID" value="RMI17106.1"/>
    <property type="molecule type" value="Genomic_DNA"/>
</dbReference>
<dbReference type="InterPro" id="IPR025161">
    <property type="entry name" value="IS402-like_dom"/>
</dbReference>
<dbReference type="InParanoid" id="A0A3A9JBI0"/>
<dbReference type="EMBL" id="RAQU01000066">
    <property type="protein sequence ID" value="RKK03842.1"/>
    <property type="molecule type" value="Genomic_DNA"/>
</dbReference>
<dbReference type="PANTHER" id="PTHR46637:SF1">
    <property type="entry name" value="BLL5188 PROTEIN"/>
    <property type="match status" value="1"/>
</dbReference>
<comment type="caution">
    <text evidence="2">The sequence shown here is derived from an EMBL/GenBank/DDBJ whole genome shotgun (WGS) entry which is preliminary data.</text>
</comment>
<sequence length="129" mass="14138">MDCHESVFTRWSLGGVDKGASHPEPGVLQGCLLKGGAGAARFAAGRGMAFFGPFVVEEDPFRGRPPGSHRRVLDAIFWVARMGIPWRGLPPELGNWNSVHRQYRRWTTSGLFRCAAVGTGGWGLVRNFV</sequence>
<dbReference type="RefSeq" id="WP_120638623.1">
    <property type="nucleotide sequence ID" value="NZ_RAQU01000066.1"/>
</dbReference>
<proteinExistence type="predicted"/>
<dbReference type="Proteomes" id="UP000274097">
    <property type="component" value="Unassembled WGS sequence"/>
</dbReference>
<evidence type="ECO:0000313" key="2">
    <source>
        <dbReference type="EMBL" id="RKK03842.1"/>
    </source>
</evidence>
<dbReference type="Pfam" id="PF13340">
    <property type="entry name" value="DUF4096"/>
    <property type="match status" value="1"/>
</dbReference>
<organism evidence="2 5">
    <name type="scientific">Teichococcus wenyumeiae</name>
    <dbReference type="NCBI Taxonomy" id="2478470"/>
    <lineage>
        <taxon>Bacteria</taxon>
        <taxon>Pseudomonadati</taxon>
        <taxon>Pseudomonadota</taxon>
        <taxon>Alphaproteobacteria</taxon>
        <taxon>Acetobacterales</taxon>
        <taxon>Roseomonadaceae</taxon>
        <taxon>Roseomonas</taxon>
    </lineage>
</organism>
<evidence type="ECO:0000313" key="5">
    <source>
        <dbReference type="Proteomes" id="UP000278036"/>
    </source>
</evidence>
<reference evidence="2 5" key="1">
    <citation type="submission" date="2018-09" db="EMBL/GenBank/DDBJ databases">
        <title>Roseomonas sp. nov., isolated from feces of Tibetan antelopes in the Qinghai-Tibet plateau, China.</title>
        <authorList>
            <person name="Tian Z."/>
        </authorList>
    </citation>
    <scope>NUCLEOTIDE SEQUENCE [LARGE SCALE GENOMIC DNA]</scope>
    <source>
        <strain evidence="3 4">Z23</strain>
        <strain evidence="2 5">Z24</strain>
    </source>
</reference>
<dbReference type="PANTHER" id="PTHR46637">
    <property type="entry name" value="TIS1421-TRANSPOSASE PROTEIN A"/>
    <property type="match status" value="1"/>
</dbReference>
<accession>A0A3A9JBI0</accession>
<gene>
    <name evidence="2" type="ORF">D6Z83_12400</name>
    <name evidence="3" type="ORF">EBE87_24045</name>
</gene>
<protein>
    <submittedName>
        <fullName evidence="2">Transposase</fullName>
    </submittedName>
</protein>
<name>A0A3A9JBI0_9PROT</name>
<evidence type="ECO:0000259" key="1">
    <source>
        <dbReference type="Pfam" id="PF13340"/>
    </source>
</evidence>
<dbReference type="AlphaFoldDB" id="A0A3A9JBI0"/>
<evidence type="ECO:0000313" key="4">
    <source>
        <dbReference type="Proteomes" id="UP000274097"/>
    </source>
</evidence>
<evidence type="ECO:0000313" key="3">
    <source>
        <dbReference type="EMBL" id="RMI17106.1"/>
    </source>
</evidence>